<dbReference type="HOGENOM" id="CLU_045120_0_1_11"/>
<organism evidence="7 8">
    <name type="scientific">Aeromicrobium marinum DSM 15272</name>
    <dbReference type="NCBI Taxonomy" id="585531"/>
    <lineage>
        <taxon>Bacteria</taxon>
        <taxon>Bacillati</taxon>
        <taxon>Actinomycetota</taxon>
        <taxon>Actinomycetes</taxon>
        <taxon>Propionibacteriales</taxon>
        <taxon>Nocardioidaceae</taxon>
        <taxon>Aeromicrobium</taxon>
    </lineage>
</organism>
<dbReference type="InterPro" id="IPR053934">
    <property type="entry name" value="HTTM_dom"/>
</dbReference>
<evidence type="ECO:0000256" key="2">
    <source>
        <dbReference type="ARBA" id="ARBA00022692"/>
    </source>
</evidence>
<dbReference type="Proteomes" id="UP000003111">
    <property type="component" value="Unassembled WGS sequence"/>
</dbReference>
<name>E2SB69_9ACTN</name>
<evidence type="ECO:0000313" key="8">
    <source>
        <dbReference type="Proteomes" id="UP000003111"/>
    </source>
</evidence>
<evidence type="ECO:0000259" key="6">
    <source>
        <dbReference type="SMART" id="SM00752"/>
    </source>
</evidence>
<dbReference type="InterPro" id="IPR052964">
    <property type="entry name" value="Sporulation_signal_mat"/>
</dbReference>
<dbReference type="SMART" id="SM00752">
    <property type="entry name" value="HTTM"/>
    <property type="match status" value="1"/>
</dbReference>
<dbReference type="Pfam" id="PF05090">
    <property type="entry name" value="HTTM"/>
    <property type="match status" value="1"/>
</dbReference>
<comment type="subcellular location">
    <subcellularLocation>
        <location evidence="1">Endomembrane system</location>
        <topology evidence="1">Multi-pass membrane protein</topology>
    </subcellularLocation>
</comment>
<evidence type="ECO:0000256" key="1">
    <source>
        <dbReference type="ARBA" id="ARBA00004127"/>
    </source>
</evidence>
<protein>
    <recommendedName>
        <fullName evidence="6">HTTM-like domain-containing protein</fullName>
    </recommendedName>
</protein>
<feature type="domain" description="HTTM-like" evidence="6">
    <location>
        <begin position="11"/>
        <end position="291"/>
    </location>
</feature>
<feature type="transmembrane region" description="Helical" evidence="5">
    <location>
        <begin position="254"/>
        <end position="281"/>
    </location>
</feature>
<evidence type="ECO:0000256" key="3">
    <source>
        <dbReference type="ARBA" id="ARBA00022989"/>
    </source>
</evidence>
<dbReference type="EMBL" id="ACLF03000004">
    <property type="protein sequence ID" value="EFQ83615.1"/>
    <property type="molecule type" value="Genomic_DNA"/>
</dbReference>
<dbReference type="AlphaFoldDB" id="E2SB69"/>
<keyword evidence="4 5" id="KW-0472">Membrane</keyword>
<evidence type="ECO:0000256" key="5">
    <source>
        <dbReference type="SAM" id="Phobius"/>
    </source>
</evidence>
<evidence type="ECO:0000256" key="4">
    <source>
        <dbReference type="ARBA" id="ARBA00023136"/>
    </source>
</evidence>
<gene>
    <name evidence="7" type="ORF">HMPREF0063_11278</name>
</gene>
<comment type="caution">
    <text evidence="7">The sequence shown here is derived from an EMBL/GenBank/DDBJ whole genome shotgun (WGS) entry which is preliminary data.</text>
</comment>
<keyword evidence="3 5" id="KW-1133">Transmembrane helix</keyword>
<dbReference type="InterPro" id="IPR011020">
    <property type="entry name" value="HTTM-like"/>
</dbReference>
<keyword evidence="8" id="KW-1185">Reference proteome</keyword>
<dbReference type="STRING" id="585531.HMPREF0063_11278"/>
<evidence type="ECO:0000313" key="7">
    <source>
        <dbReference type="EMBL" id="EFQ83615.1"/>
    </source>
</evidence>
<keyword evidence="2 5" id="KW-0812">Transmembrane</keyword>
<feature type="transmembrane region" description="Helical" evidence="5">
    <location>
        <begin position="16"/>
        <end position="35"/>
    </location>
</feature>
<feature type="transmembrane region" description="Helical" evidence="5">
    <location>
        <begin position="75"/>
        <end position="94"/>
    </location>
</feature>
<dbReference type="eggNOG" id="COG3011">
    <property type="taxonomic scope" value="Bacteria"/>
</dbReference>
<dbReference type="OrthoDB" id="128729at2"/>
<sequence>MIGAGLQWLTEDKRSTYGLAVTRMILGFIVASQLITNWPDRSYTWGDGADWTDQVRQTRAWPEFLGLFQQLSGPAFDLAYVVTILFGLALMVGFSTRASTIMTLFLWMSLYVTDPFVGSGGDSVLRMVLFYLCFTDAGRVWSVDARLRSRRGEVRPWFPVWFPATLHNLATILIIHQVVMVYVASALWKVQSSVWLDGTAVYFPLQTDAYSPWGDWLQPLISNGPVIAASTYLAIAIQLFFPVLLIYRPTRLVALVLVTGMHVGIGVLMGILYFSLVMIAVDMILVSDASWRNGQRMVSRWWQHRRARSRKTISV</sequence>
<reference evidence="7" key="1">
    <citation type="submission" date="2010-08" db="EMBL/GenBank/DDBJ databases">
        <authorList>
            <person name="Muzny D."/>
            <person name="Qin X."/>
            <person name="Buhay C."/>
            <person name="Dugan-Rocha S."/>
            <person name="Ding Y."/>
            <person name="Chen G."/>
            <person name="Hawes A."/>
            <person name="Holder M."/>
            <person name="Jhangiani S."/>
            <person name="Johnson A."/>
            <person name="Khan Z."/>
            <person name="Li Z."/>
            <person name="Liu W."/>
            <person name="Liu X."/>
            <person name="Perez L."/>
            <person name="Shen H."/>
            <person name="Wang Q."/>
            <person name="Watt J."/>
            <person name="Xi L."/>
            <person name="Xin Y."/>
            <person name="Zhou J."/>
            <person name="Deng J."/>
            <person name="Jiang H."/>
            <person name="Liu Y."/>
            <person name="Qu J."/>
            <person name="Song X.-Z."/>
            <person name="Zhang L."/>
            <person name="Villasana D."/>
            <person name="Johnson A."/>
            <person name="Liu J."/>
            <person name="Liyanage D."/>
            <person name="Lorensuhewa L."/>
            <person name="Robinson T."/>
            <person name="Song A."/>
            <person name="Song B.-B."/>
            <person name="Dinh H."/>
            <person name="Thornton R."/>
            <person name="Coyle M."/>
            <person name="Francisco L."/>
            <person name="Jackson L."/>
            <person name="Javaid M."/>
            <person name="Korchina V."/>
            <person name="Kovar C."/>
            <person name="Mata R."/>
            <person name="Mathew T."/>
            <person name="Ngo R."/>
            <person name="Nguyen L."/>
            <person name="Nguyen N."/>
            <person name="Okwuonu G."/>
            <person name="Ongeri F."/>
            <person name="Pham C."/>
            <person name="Simmons D."/>
            <person name="Wilczek-Boney K."/>
            <person name="Hale W."/>
            <person name="Jakkamsetti A."/>
            <person name="Pham P."/>
            <person name="Ruth R."/>
            <person name="San Lucas F."/>
            <person name="Warren J."/>
            <person name="Zhang J."/>
            <person name="Zhao Z."/>
            <person name="Zhou C."/>
            <person name="Zhu D."/>
            <person name="Lee S."/>
            <person name="Bess C."/>
            <person name="Blankenburg K."/>
            <person name="Forbes L."/>
            <person name="Fu Q."/>
            <person name="Gubbala S."/>
            <person name="Hirani K."/>
            <person name="Jayaseelan J.C."/>
            <person name="Lara F."/>
            <person name="Munidasa M."/>
            <person name="Palculict T."/>
            <person name="Patil S."/>
            <person name="Pu L.-L."/>
            <person name="Saada N."/>
            <person name="Tang L."/>
            <person name="Weissenberger G."/>
            <person name="Zhu Y."/>
            <person name="Hemphill L."/>
            <person name="Shang Y."/>
            <person name="Youmans B."/>
            <person name="Ayvaz T."/>
            <person name="Ross M."/>
            <person name="Santibanez J."/>
            <person name="Aqrawi P."/>
            <person name="Gross S."/>
            <person name="Joshi V."/>
            <person name="Fowler G."/>
            <person name="Nazareth L."/>
            <person name="Reid J."/>
            <person name="Worley K."/>
            <person name="Petrosino J."/>
            <person name="Highlander S."/>
            <person name="Gibbs R."/>
        </authorList>
    </citation>
    <scope>NUCLEOTIDE SEQUENCE [LARGE SCALE GENOMIC DNA]</scope>
    <source>
        <strain evidence="7">DSM 15272</strain>
    </source>
</reference>
<proteinExistence type="predicted"/>
<dbReference type="PANTHER" id="PTHR39535">
    <property type="entry name" value="SPORULATION-DELAYING PROTEIN SDPB"/>
    <property type="match status" value="1"/>
</dbReference>
<accession>E2SB69</accession>
<feature type="transmembrane region" description="Helical" evidence="5">
    <location>
        <begin position="164"/>
        <end position="188"/>
    </location>
</feature>
<dbReference type="GO" id="GO:0012505">
    <property type="term" value="C:endomembrane system"/>
    <property type="evidence" value="ECO:0007669"/>
    <property type="project" value="UniProtKB-SubCell"/>
</dbReference>
<feature type="transmembrane region" description="Helical" evidence="5">
    <location>
        <begin position="226"/>
        <end position="247"/>
    </location>
</feature>
<dbReference type="PANTHER" id="PTHR39535:SF2">
    <property type="entry name" value="HTTM DOMAIN-CONTAINING PROTEIN"/>
    <property type="match status" value="1"/>
</dbReference>
<dbReference type="RefSeq" id="WP_007078299.1">
    <property type="nucleotide sequence ID" value="NZ_CM001024.1"/>
</dbReference>